<feature type="region of interest" description="Disordered" evidence="6">
    <location>
        <begin position="603"/>
        <end position="667"/>
    </location>
</feature>
<reference evidence="9 10" key="1">
    <citation type="submission" date="2017-06" db="EMBL/GenBank/DDBJ databases">
        <title>Draft genome sequence of the halophilic bacterium Marinobacter vinifirmus FB1.</title>
        <authorList>
            <person name="Stepanov V.G."/>
            <person name="Roberts D.J."/>
            <person name="Fox G.E."/>
        </authorList>
    </citation>
    <scope>NUCLEOTIDE SEQUENCE [LARGE SCALE GENOMIC DNA]</scope>
    <source>
        <strain evidence="9 10">FB1</strain>
    </source>
</reference>
<dbReference type="Pfam" id="PF10412">
    <property type="entry name" value="TrwB_AAD_bind"/>
    <property type="match status" value="1"/>
</dbReference>
<sequence>MPEIRKGRIGDFIRGSDTWLHGSQMFFFSAAWIILFGIIISLLVASIYSWIVTDECAFSNAYTYYWAKLKSLVAPFSSVGIGSCVPVEAKTVPSTFVTGEAFFKEAAGQFVGKLGFYFGASFLAYIPVGFYLGYKAIKRGKDIKSDKYIRGAKIVSQDELKREVIDKHGASDLAIGDLPLPAGFAKKHTLISGTTGAGKSTALIHLLKAIRARGDRAVVYDKKGEFVEMFYRDKVDHILNPSDERSHQWNPWAEMASPFDADWIAETLFPENNSNGGGNDKFFVNAARNVVSAALQTLYLDGPQSVMTLLQATAWNDAELLRELVAGTPAAVYFNEENERTLESIRSTIVDGIRPLRLLKQGEDRGYFSIRDWIAQGDETDADDSWLFLPVRESEIEIQKPLISTWIQSAAKGLMTRGVNNDRILWLIVDELPSLKKIPALSMLMAEGRGFGAAVVLGIQEINQLEEEFGKNVSKTILGLCSTQLHFRLNNSDTAEWVSKTLGEAEREEIDEDLNYSADDIRDGVRVSSKRQNRKIVLPSEIMDLPDLTCYAKLWGVESKAKLDVPFLRLPKISEGFVQGNEDDSVGMRLLRLARAAAVPADMEIATDDPGSLDVDSEESATQPNGDNDNNQPVDQESETEQSGSDSVLESAGNDDYLFDLLGGKKS</sequence>
<comment type="subcellular location">
    <subcellularLocation>
        <location evidence="1">Cell membrane</location>
        <topology evidence="1">Multi-pass membrane protein</topology>
    </subcellularLocation>
</comment>
<evidence type="ECO:0000256" key="1">
    <source>
        <dbReference type="ARBA" id="ARBA00004651"/>
    </source>
</evidence>
<protein>
    <recommendedName>
        <fullName evidence="8">Type IV secretion system coupling protein TraD DNA-binding domain-containing protein</fullName>
    </recommendedName>
</protein>
<dbReference type="Gene3D" id="1.10.8.80">
    <property type="entry name" value="Magnesium chelatase subunit I, C-Terminal domain"/>
    <property type="match status" value="1"/>
</dbReference>
<dbReference type="InterPro" id="IPR051539">
    <property type="entry name" value="T4SS-coupling_protein"/>
</dbReference>
<evidence type="ECO:0000256" key="3">
    <source>
        <dbReference type="ARBA" id="ARBA00022692"/>
    </source>
</evidence>
<keyword evidence="3 7" id="KW-0812">Transmembrane</keyword>
<keyword evidence="4 7" id="KW-1133">Transmembrane helix</keyword>
<dbReference type="SUPFAM" id="SSF52540">
    <property type="entry name" value="P-loop containing nucleoside triphosphate hydrolases"/>
    <property type="match status" value="1"/>
</dbReference>
<dbReference type="PANTHER" id="PTHR37937">
    <property type="entry name" value="CONJUGATIVE TRANSFER: DNA TRANSPORT"/>
    <property type="match status" value="1"/>
</dbReference>
<keyword evidence="10" id="KW-1185">Reference proteome</keyword>
<proteinExistence type="predicted"/>
<evidence type="ECO:0000313" key="9">
    <source>
        <dbReference type="EMBL" id="OZC35058.1"/>
    </source>
</evidence>
<evidence type="ECO:0000256" key="6">
    <source>
        <dbReference type="SAM" id="MobiDB-lite"/>
    </source>
</evidence>
<feature type="domain" description="Type IV secretion system coupling protein TraD DNA-binding" evidence="8">
    <location>
        <begin position="173"/>
        <end position="555"/>
    </location>
</feature>
<dbReference type="GO" id="GO:0005886">
    <property type="term" value="C:plasma membrane"/>
    <property type="evidence" value="ECO:0007669"/>
    <property type="project" value="UniProtKB-SubCell"/>
</dbReference>
<evidence type="ECO:0000256" key="2">
    <source>
        <dbReference type="ARBA" id="ARBA00022475"/>
    </source>
</evidence>
<dbReference type="EMBL" id="NEFY01000016">
    <property type="protein sequence ID" value="OZC35058.1"/>
    <property type="molecule type" value="Genomic_DNA"/>
</dbReference>
<feature type="transmembrane region" description="Helical" evidence="7">
    <location>
        <begin position="114"/>
        <end position="134"/>
    </location>
</feature>
<keyword evidence="2" id="KW-1003">Cell membrane</keyword>
<dbReference type="InterPro" id="IPR019476">
    <property type="entry name" value="T4SS_TraD_DNA-bd"/>
</dbReference>
<keyword evidence="5 7" id="KW-0472">Membrane</keyword>
<feature type="compositionally biased region" description="Polar residues" evidence="6">
    <location>
        <begin position="620"/>
        <end position="648"/>
    </location>
</feature>
<dbReference type="CDD" id="cd01127">
    <property type="entry name" value="TrwB_TraG_TraD_VirD4"/>
    <property type="match status" value="1"/>
</dbReference>
<evidence type="ECO:0000256" key="4">
    <source>
        <dbReference type="ARBA" id="ARBA00022989"/>
    </source>
</evidence>
<evidence type="ECO:0000256" key="5">
    <source>
        <dbReference type="ARBA" id="ARBA00023136"/>
    </source>
</evidence>
<dbReference type="AlphaFoldDB" id="A0A7Z1DSH3"/>
<feature type="transmembrane region" description="Helical" evidence="7">
    <location>
        <begin position="26"/>
        <end position="51"/>
    </location>
</feature>
<dbReference type="Gene3D" id="3.40.50.300">
    <property type="entry name" value="P-loop containing nucleotide triphosphate hydrolases"/>
    <property type="match status" value="2"/>
</dbReference>
<dbReference type="Proteomes" id="UP000216984">
    <property type="component" value="Unassembled WGS sequence"/>
</dbReference>
<comment type="caution">
    <text evidence="9">The sequence shown here is derived from an EMBL/GenBank/DDBJ whole genome shotgun (WGS) entry which is preliminary data.</text>
</comment>
<dbReference type="InterPro" id="IPR027417">
    <property type="entry name" value="P-loop_NTPase"/>
</dbReference>
<dbReference type="PANTHER" id="PTHR37937:SF1">
    <property type="entry name" value="CONJUGATIVE TRANSFER: DNA TRANSPORT"/>
    <property type="match status" value="1"/>
</dbReference>
<accession>A0A7Z1DSH3</accession>
<gene>
    <name evidence="9" type="ORF">B9Q17_07530</name>
</gene>
<evidence type="ECO:0000259" key="8">
    <source>
        <dbReference type="Pfam" id="PF10412"/>
    </source>
</evidence>
<organism evidence="9 10">
    <name type="scientific">Marinobacter vinifirmus</name>
    <dbReference type="NCBI Taxonomy" id="355591"/>
    <lineage>
        <taxon>Bacteria</taxon>
        <taxon>Pseudomonadati</taxon>
        <taxon>Pseudomonadota</taxon>
        <taxon>Gammaproteobacteria</taxon>
        <taxon>Pseudomonadales</taxon>
        <taxon>Marinobacteraceae</taxon>
        <taxon>Marinobacter</taxon>
    </lineage>
</organism>
<name>A0A7Z1DSH3_9GAMM</name>
<evidence type="ECO:0000313" key="10">
    <source>
        <dbReference type="Proteomes" id="UP000216984"/>
    </source>
</evidence>
<evidence type="ECO:0000256" key="7">
    <source>
        <dbReference type="SAM" id="Phobius"/>
    </source>
</evidence>